<keyword evidence="3 6" id="KW-0560">Oxidoreductase</keyword>
<evidence type="ECO:0000259" key="5">
    <source>
        <dbReference type="Pfam" id="PF00296"/>
    </source>
</evidence>
<dbReference type="Pfam" id="PF00296">
    <property type="entry name" value="Bac_luciferase"/>
    <property type="match status" value="1"/>
</dbReference>
<dbReference type="Proteomes" id="UP001596368">
    <property type="component" value="Unassembled WGS sequence"/>
</dbReference>
<dbReference type="EC" id="1.-.-.-" evidence="6"/>
<evidence type="ECO:0000256" key="4">
    <source>
        <dbReference type="ARBA" id="ARBA00023033"/>
    </source>
</evidence>
<proteinExistence type="predicted"/>
<dbReference type="InterPro" id="IPR051260">
    <property type="entry name" value="Diverse_substr_monoxygenases"/>
</dbReference>
<evidence type="ECO:0000313" key="6">
    <source>
        <dbReference type="EMBL" id="MFC7138140.1"/>
    </source>
</evidence>
<reference evidence="6 7" key="1">
    <citation type="journal article" date="2019" name="Int. J. Syst. Evol. Microbiol.">
        <title>The Global Catalogue of Microorganisms (GCM) 10K type strain sequencing project: providing services to taxonomists for standard genome sequencing and annotation.</title>
        <authorList>
            <consortium name="The Broad Institute Genomics Platform"/>
            <consortium name="The Broad Institute Genome Sequencing Center for Infectious Disease"/>
            <person name="Wu L."/>
            <person name="Ma J."/>
        </authorList>
    </citation>
    <scope>NUCLEOTIDE SEQUENCE [LARGE SCALE GENOMIC DNA]</scope>
    <source>
        <strain evidence="6 7">DT92</strain>
    </source>
</reference>
<dbReference type="InterPro" id="IPR020020">
    <property type="entry name" value="Luciferase-type_oxidoreductase"/>
</dbReference>
<dbReference type="GO" id="GO:0004497">
    <property type="term" value="F:monooxygenase activity"/>
    <property type="evidence" value="ECO:0007669"/>
    <property type="project" value="UniProtKB-KW"/>
</dbReference>
<dbReference type="PANTHER" id="PTHR30011:SF16">
    <property type="entry name" value="C2H2 FINGER DOMAIN TRANSCRIPTION FACTOR (EUROFUNG)-RELATED"/>
    <property type="match status" value="1"/>
</dbReference>
<keyword evidence="7" id="KW-1185">Reference proteome</keyword>
<comment type="caution">
    <text evidence="6">The sequence shown here is derived from an EMBL/GenBank/DDBJ whole genome shotgun (WGS) entry which is preliminary data.</text>
</comment>
<accession>A0ABD5XX01</accession>
<feature type="domain" description="Luciferase-like" evidence="5">
    <location>
        <begin position="32"/>
        <end position="257"/>
    </location>
</feature>
<organism evidence="6 7">
    <name type="scientific">Halobaculum litoreum</name>
    <dbReference type="NCBI Taxonomy" id="3031998"/>
    <lineage>
        <taxon>Archaea</taxon>
        <taxon>Methanobacteriati</taxon>
        <taxon>Methanobacteriota</taxon>
        <taxon>Stenosarchaea group</taxon>
        <taxon>Halobacteria</taxon>
        <taxon>Halobacteriales</taxon>
        <taxon>Haloferacaceae</taxon>
        <taxon>Halobaculum</taxon>
    </lineage>
</organism>
<evidence type="ECO:0000256" key="3">
    <source>
        <dbReference type="ARBA" id="ARBA00023002"/>
    </source>
</evidence>
<name>A0ABD5XX01_9EURY</name>
<dbReference type="EMBL" id="JBHSZG010000008">
    <property type="protein sequence ID" value="MFC7138140.1"/>
    <property type="molecule type" value="Genomic_DNA"/>
</dbReference>
<dbReference type="PANTHER" id="PTHR30011">
    <property type="entry name" value="ALKANESULFONATE MONOOXYGENASE-RELATED"/>
    <property type="match status" value="1"/>
</dbReference>
<dbReference type="InterPro" id="IPR011251">
    <property type="entry name" value="Luciferase-like_dom"/>
</dbReference>
<sequence length="307" mass="33809">MSDPSDHRGYRRVFDGDGLTFGTGFPLTDSRESTPNVDREVALAERAETLGYDALWARDVPLYWPRFGDAGQTFDTWPWLSHVAAHTESVALGTASVVLPLRHPLHVAKSAATVDRLSEGRLVMGVATGDRDPEFPAFGVDAEERGEAFRDSVALLRRVWSDEFPEADGEWGRLDGDLDVVPKPEAGTIPLLPTGHARQSLDWIADHGDGWLFYHLPDATLESYLDDWRAAAGDAPYAMAVRTDLADDPTADAEHRHLGYRAGAEWFVDYFRRLDDLGVDHVLVSPGGGEDPAASLTRFAESVIERV</sequence>
<protein>
    <submittedName>
        <fullName evidence="6">TIGR03571 family LLM class oxidoreductase</fullName>
        <ecNumber evidence="6">1.-.-.-</ecNumber>
    </submittedName>
</protein>
<dbReference type="AlphaFoldDB" id="A0ABD5XX01"/>
<gene>
    <name evidence="6" type="ORF">ACFQRB_20015</name>
</gene>
<keyword evidence="1" id="KW-0285">Flavoprotein</keyword>
<dbReference type="InterPro" id="IPR036661">
    <property type="entry name" value="Luciferase-like_sf"/>
</dbReference>
<dbReference type="SUPFAM" id="SSF51679">
    <property type="entry name" value="Bacterial luciferase-like"/>
    <property type="match status" value="1"/>
</dbReference>
<evidence type="ECO:0000313" key="7">
    <source>
        <dbReference type="Proteomes" id="UP001596368"/>
    </source>
</evidence>
<evidence type="ECO:0000256" key="2">
    <source>
        <dbReference type="ARBA" id="ARBA00022643"/>
    </source>
</evidence>
<keyword evidence="2" id="KW-0288">FMN</keyword>
<keyword evidence="4" id="KW-0503">Monooxygenase</keyword>
<dbReference type="Gene3D" id="3.20.20.30">
    <property type="entry name" value="Luciferase-like domain"/>
    <property type="match status" value="1"/>
</dbReference>
<dbReference type="NCBIfam" id="TIGR03571">
    <property type="entry name" value="lucif_BA3436"/>
    <property type="match status" value="1"/>
</dbReference>
<evidence type="ECO:0000256" key="1">
    <source>
        <dbReference type="ARBA" id="ARBA00022630"/>
    </source>
</evidence>